<evidence type="ECO:0008006" key="3">
    <source>
        <dbReference type="Google" id="ProtNLM"/>
    </source>
</evidence>
<dbReference type="OrthoDB" id="594666at2"/>
<reference evidence="1 2" key="1">
    <citation type="submission" date="2016-10" db="EMBL/GenBank/DDBJ databases">
        <authorList>
            <person name="de Groot N.N."/>
        </authorList>
    </citation>
    <scope>NUCLEOTIDE SEQUENCE [LARGE SCALE GENOMIC DNA]</scope>
    <source>
        <strain evidence="1 2">DSM 28286</strain>
    </source>
</reference>
<sequence length="309" mass="34824">MALPAENILQALFNKPAVNVTEDQLRQLTADEPYYGTAYFLLADKLYRAKQHGYEHALQKAALHFSDELLLHYNLNITEEQASKTAQPVTDEKEGLPVVKEEDLIVVQPLSAMQPEIVKEDISVTGENDAAIEEAEEFTQPPGEEDFPEDGPVSDLAEDEIINDKLSSLLQQQAAAFEKPVEEPVMEVPIETMPLHRVDYFESQGIKLDEEKPNDKLSKQLRRFTDWLKQMKSINPSPTELRSDEAGEQHVQHIAQHSNDAEEVVTETMAEVLVKQGKPQQAINIYEKLSFINPSKSAYFAAKIKELKG</sequence>
<dbReference type="STRING" id="1465490.SAMN05444277_101526"/>
<proteinExistence type="predicted"/>
<accession>A0A1I5S1B1</accession>
<dbReference type="Proteomes" id="UP000199031">
    <property type="component" value="Unassembled WGS sequence"/>
</dbReference>
<name>A0A1I5S1B1_9BACT</name>
<keyword evidence="2" id="KW-1185">Reference proteome</keyword>
<dbReference type="EMBL" id="FOXQ01000001">
    <property type="protein sequence ID" value="SFP64427.1"/>
    <property type="molecule type" value="Genomic_DNA"/>
</dbReference>
<dbReference type="RefSeq" id="WP_090654195.1">
    <property type="nucleotide sequence ID" value="NZ_FOXQ01000001.1"/>
</dbReference>
<gene>
    <name evidence="1" type="ORF">SAMN05444277_101526</name>
</gene>
<protein>
    <recommendedName>
        <fullName evidence="3">Tetratricopeptide repeat-containing protein</fullName>
    </recommendedName>
</protein>
<evidence type="ECO:0000313" key="1">
    <source>
        <dbReference type="EMBL" id="SFP64427.1"/>
    </source>
</evidence>
<organism evidence="1 2">
    <name type="scientific">Parafilimonas terrae</name>
    <dbReference type="NCBI Taxonomy" id="1465490"/>
    <lineage>
        <taxon>Bacteria</taxon>
        <taxon>Pseudomonadati</taxon>
        <taxon>Bacteroidota</taxon>
        <taxon>Chitinophagia</taxon>
        <taxon>Chitinophagales</taxon>
        <taxon>Chitinophagaceae</taxon>
        <taxon>Parafilimonas</taxon>
    </lineage>
</organism>
<evidence type="ECO:0000313" key="2">
    <source>
        <dbReference type="Proteomes" id="UP000199031"/>
    </source>
</evidence>
<dbReference type="AlphaFoldDB" id="A0A1I5S1B1"/>